<evidence type="ECO:0000256" key="17">
    <source>
        <dbReference type="ARBA" id="ARBA00023065"/>
    </source>
</evidence>
<dbReference type="AlphaFoldDB" id="A0ABD1DVQ8"/>
<evidence type="ECO:0000256" key="22">
    <source>
        <dbReference type="ARBA" id="ARBA00069887"/>
    </source>
</evidence>
<protein>
    <recommendedName>
        <fullName evidence="22">Sodium/potassium/calcium exchanger 5</fullName>
    </recommendedName>
    <alternativeName>
        <fullName evidence="23">Na(+)/K(+)/Ca(2+)-exchange protein 5</fullName>
    </alternativeName>
    <alternativeName>
        <fullName evidence="24">Solute carrier family 24 member 5</fullName>
    </alternativeName>
</protein>
<keyword evidence="15" id="KW-0333">Golgi apparatus</keyword>
<evidence type="ECO:0000256" key="3">
    <source>
        <dbReference type="ARBA" id="ARBA00005364"/>
    </source>
</evidence>
<keyword evidence="13" id="KW-0630">Potassium</keyword>
<keyword evidence="6" id="KW-0633">Potassium transport</keyword>
<feature type="domain" description="Sodium/calcium exchanger membrane region" evidence="26">
    <location>
        <begin position="196"/>
        <end position="337"/>
    </location>
</feature>
<feature type="transmembrane region" description="Helical" evidence="25">
    <location>
        <begin position="75"/>
        <end position="93"/>
    </location>
</feature>
<feature type="transmembrane region" description="Helical" evidence="25">
    <location>
        <begin position="552"/>
        <end position="573"/>
    </location>
</feature>
<evidence type="ECO:0000256" key="19">
    <source>
        <dbReference type="ARBA" id="ARBA00023201"/>
    </source>
</evidence>
<dbReference type="GO" id="GO:0015297">
    <property type="term" value="F:antiporter activity"/>
    <property type="evidence" value="ECO:0007669"/>
    <property type="project" value="UniProtKB-KW"/>
</dbReference>
<comment type="function">
    <text evidence="21">Calcium, potassium:sodium antiporter that transports 1 Ca(2+) and 1 K(+) to the melanosome in exchange for 4 cytoplasmic Na(+). Involved in pigmentation, possibly by participating in ion transport in melanosomes. Predominant sodium-calcium exchanger in melanocytes.</text>
</comment>
<dbReference type="Proteomes" id="UP001562425">
    <property type="component" value="Unassembled WGS sequence"/>
</dbReference>
<reference evidence="27 28" key="1">
    <citation type="submission" date="2024-05" db="EMBL/GenBank/DDBJ databases">
        <title>Culex pipiens pipiens assembly and annotation.</title>
        <authorList>
            <person name="Alout H."/>
            <person name="Durand T."/>
        </authorList>
    </citation>
    <scope>NUCLEOTIDE SEQUENCE [LARGE SCALE GENOMIC DNA]</scope>
    <source>
        <strain evidence="27">HA-2024</strain>
        <tissue evidence="27">Whole body</tissue>
    </source>
</reference>
<dbReference type="GO" id="GO:0006813">
    <property type="term" value="P:potassium ion transport"/>
    <property type="evidence" value="ECO:0007669"/>
    <property type="project" value="UniProtKB-KW"/>
</dbReference>
<keyword evidence="7" id="KW-0109">Calcium transport</keyword>
<dbReference type="Gene3D" id="1.20.1420.30">
    <property type="entry name" value="NCX, central ion-binding region"/>
    <property type="match status" value="3"/>
</dbReference>
<feature type="transmembrane region" description="Helical" evidence="25">
    <location>
        <begin position="319"/>
        <end position="338"/>
    </location>
</feature>
<organism evidence="27 28">
    <name type="scientific">Culex pipiens pipiens</name>
    <name type="common">Northern house mosquito</name>
    <dbReference type="NCBI Taxonomy" id="38569"/>
    <lineage>
        <taxon>Eukaryota</taxon>
        <taxon>Metazoa</taxon>
        <taxon>Ecdysozoa</taxon>
        <taxon>Arthropoda</taxon>
        <taxon>Hexapoda</taxon>
        <taxon>Insecta</taxon>
        <taxon>Pterygota</taxon>
        <taxon>Neoptera</taxon>
        <taxon>Endopterygota</taxon>
        <taxon>Diptera</taxon>
        <taxon>Nematocera</taxon>
        <taxon>Culicoidea</taxon>
        <taxon>Culicidae</taxon>
        <taxon>Culicinae</taxon>
        <taxon>Culicini</taxon>
        <taxon>Culex</taxon>
        <taxon>Culex</taxon>
    </lineage>
</organism>
<dbReference type="PANTHER" id="PTHR10846:SF73">
    <property type="entry name" value="SODIUM_CALCIUM EXCHANGER MEMBRANE REGION DOMAIN-CONTAINING PROTEIN"/>
    <property type="match status" value="1"/>
</dbReference>
<evidence type="ECO:0000256" key="16">
    <source>
        <dbReference type="ARBA" id="ARBA00023053"/>
    </source>
</evidence>
<dbReference type="FunFam" id="1.20.1420.30:FF:000009">
    <property type="entry name" value="sodium/potassium/calcium exchanger 5 isoform X2"/>
    <property type="match status" value="2"/>
</dbReference>
<dbReference type="FunFam" id="1.20.1420.30:FF:000015">
    <property type="entry name" value="sodium/potassium/calcium exchanger 5 isoform X2"/>
    <property type="match status" value="1"/>
</dbReference>
<keyword evidence="10" id="KW-0732">Signal</keyword>
<dbReference type="GO" id="GO:0006814">
    <property type="term" value="P:sodium ion transport"/>
    <property type="evidence" value="ECO:0007669"/>
    <property type="project" value="UniProtKB-KW"/>
</dbReference>
<keyword evidence="4" id="KW-0813">Transport</keyword>
<keyword evidence="16" id="KW-0915">Sodium</keyword>
<evidence type="ECO:0000256" key="25">
    <source>
        <dbReference type="SAM" id="Phobius"/>
    </source>
</evidence>
<evidence type="ECO:0000256" key="15">
    <source>
        <dbReference type="ARBA" id="ARBA00023034"/>
    </source>
</evidence>
<feature type="transmembrane region" description="Helical" evidence="25">
    <location>
        <begin position="105"/>
        <end position="126"/>
    </location>
</feature>
<dbReference type="Pfam" id="PF01699">
    <property type="entry name" value="Na_Ca_ex"/>
    <property type="match status" value="3"/>
</dbReference>
<feature type="transmembrane region" description="Helical" evidence="25">
    <location>
        <begin position="580"/>
        <end position="600"/>
    </location>
</feature>
<feature type="transmembrane region" description="Helical" evidence="25">
    <location>
        <begin position="259"/>
        <end position="282"/>
    </location>
</feature>
<evidence type="ECO:0000256" key="8">
    <source>
        <dbReference type="ARBA" id="ARBA00022606"/>
    </source>
</evidence>
<evidence type="ECO:0000256" key="1">
    <source>
        <dbReference type="ARBA" id="ARBA00004166"/>
    </source>
</evidence>
<evidence type="ECO:0000256" key="20">
    <source>
        <dbReference type="ARBA" id="ARBA00033627"/>
    </source>
</evidence>
<evidence type="ECO:0000256" key="23">
    <source>
        <dbReference type="ARBA" id="ARBA00081356"/>
    </source>
</evidence>
<evidence type="ECO:0000256" key="24">
    <source>
        <dbReference type="ARBA" id="ARBA00082809"/>
    </source>
</evidence>
<evidence type="ECO:0000259" key="26">
    <source>
        <dbReference type="Pfam" id="PF01699"/>
    </source>
</evidence>
<keyword evidence="8" id="KW-0716">Sensory transduction</keyword>
<keyword evidence="5" id="KW-0050">Antiport</keyword>
<evidence type="ECO:0000256" key="21">
    <source>
        <dbReference type="ARBA" id="ARBA00058187"/>
    </source>
</evidence>
<evidence type="ECO:0000256" key="18">
    <source>
        <dbReference type="ARBA" id="ARBA00023136"/>
    </source>
</evidence>
<evidence type="ECO:0000256" key="6">
    <source>
        <dbReference type="ARBA" id="ARBA00022538"/>
    </source>
</evidence>
<feature type="transmembrane region" description="Helical" evidence="25">
    <location>
        <begin position="480"/>
        <end position="501"/>
    </location>
</feature>
<gene>
    <name evidence="27" type="ORF">pipiens_000109</name>
</gene>
<name>A0ABD1DVQ8_CULPP</name>
<keyword evidence="19" id="KW-0739">Sodium transport</keyword>
<keyword evidence="11" id="KW-0106">Calcium</keyword>
<evidence type="ECO:0000256" key="10">
    <source>
        <dbReference type="ARBA" id="ARBA00022729"/>
    </source>
</evidence>
<keyword evidence="18 25" id="KW-0472">Membrane</keyword>
<evidence type="ECO:0000313" key="27">
    <source>
        <dbReference type="EMBL" id="KAL1403712.1"/>
    </source>
</evidence>
<feature type="transmembrane region" description="Helical" evidence="25">
    <location>
        <begin position="522"/>
        <end position="540"/>
    </location>
</feature>
<sequence length="615" mass="67325">MGITFLAAGTSVPEAVSSVIVAKQGHGSMGISNSIGSNTFDILLCLGLPWFIKASFSPIKPGHHWVGINSAGLEYSAISLLSTLLMLYIAFSLNKFKLDRRVGNACLIMYAVFLILASLIELNVFFRVNLPTCGRLKCLKIRWLSQSSPPSPRLLQQPNLSNYPTVTALRRPCFEFPSDGFTREDRRHGRIAVHVLIACYCFWLLAIVCDDYFVSAIELMCKKLQVKEDVAGATFMAAASSSPELFINCVGTFVTKGDIGVGAVVGSAVFNILAVPAVCGLFGGQVVQLSWWPVTRDSMMYGVAVIALITVLIDGKVMWYEAAILVSAYVLYIAAMYCNDPISRFMSRAFRRKSCVRPYAEVTEISPLLSNGAQNGATGNGVSKNGNGHHACDSEASEDSFEEEELASTPWNWRDENTLAYLCRWPITFFLWITIPDCRRYPKLRLLTFFACIFWIGITSYFVAFLVTVVGDTINIPDSVMGLTFLAAGTSVTEAVSSIIVTNQGHGAMGISNSIGSNTFDILLCLGLPWLIKGLAFPAIPGNNWVALNSTGLTYSAISLLSTLCGLYLSFWLNRFKLDWKVGLACTAMYVAFLTVSSLIELNVFFQVNLPTCIH</sequence>
<evidence type="ECO:0000256" key="13">
    <source>
        <dbReference type="ARBA" id="ARBA00022958"/>
    </source>
</evidence>
<dbReference type="InterPro" id="IPR004481">
    <property type="entry name" value="K/Na/Ca-exchanger"/>
</dbReference>
<evidence type="ECO:0000256" key="7">
    <source>
        <dbReference type="ARBA" id="ARBA00022568"/>
    </source>
</evidence>
<feature type="transmembrane region" description="Helical" evidence="25">
    <location>
        <begin position="446"/>
        <end position="468"/>
    </location>
</feature>
<dbReference type="EMBL" id="JBEHCU010001219">
    <property type="protein sequence ID" value="KAL1403712.1"/>
    <property type="molecule type" value="Genomic_DNA"/>
</dbReference>
<dbReference type="GO" id="GO:0015293">
    <property type="term" value="F:symporter activity"/>
    <property type="evidence" value="ECO:0007669"/>
    <property type="project" value="UniProtKB-KW"/>
</dbReference>
<dbReference type="PANTHER" id="PTHR10846">
    <property type="entry name" value="SODIUM/POTASSIUM/CALCIUM EXCHANGER"/>
    <property type="match status" value="1"/>
</dbReference>
<keyword evidence="14 25" id="KW-1133">Transmembrane helix</keyword>
<evidence type="ECO:0000256" key="11">
    <source>
        <dbReference type="ARBA" id="ARBA00022837"/>
    </source>
</evidence>
<accession>A0ABD1DVQ8</accession>
<keyword evidence="17" id="KW-0406">Ion transport</keyword>
<evidence type="ECO:0000256" key="9">
    <source>
        <dbReference type="ARBA" id="ARBA00022692"/>
    </source>
</evidence>
<comment type="similarity">
    <text evidence="3">Belongs to the Ca(2+):cation antiporter (CaCA) (TC 2.A.19) family. SLC24A subfamily.</text>
</comment>
<evidence type="ECO:0000256" key="14">
    <source>
        <dbReference type="ARBA" id="ARBA00022989"/>
    </source>
</evidence>
<feature type="domain" description="Sodium/calcium exchanger membrane region" evidence="26">
    <location>
        <begin position="1"/>
        <end position="117"/>
    </location>
</feature>
<feature type="domain" description="Sodium/calcium exchanger membrane region" evidence="26">
    <location>
        <begin position="446"/>
        <end position="597"/>
    </location>
</feature>
<feature type="transmembrane region" description="Helical" evidence="25">
    <location>
        <begin position="191"/>
        <end position="209"/>
    </location>
</feature>
<evidence type="ECO:0000256" key="5">
    <source>
        <dbReference type="ARBA" id="ARBA00022449"/>
    </source>
</evidence>
<dbReference type="GO" id="GO:0005794">
    <property type="term" value="C:Golgi apparatus"/>
    <property type="evidence" value="ECO:0007669"/>
    <property type="project" value="UniProtKB-SubCell"/>
</dbReference>
<comment type="catalytic activity">
    <reaction evidence="20">
        <text>Ca(2+)(out) + K(+)(out) + 4 Na(+)(in) = Ca(2+)(in) + K(+)(in) + 4 Na(+)(out)</text>
        <dbReference type="Rhea" id="RHEA:69967"/>
        <dbReference type="ChEBI" id="CHEBI:29101"/>
        <dbReference type="ChEBI" id="CHEBI:29103"/>
        <dbReference type="ChEBI" id="CHEBI:29108"/>
    </reaction>
</comment>
<dbReference type="InterPro" id="IPR004837">
    <property type="entry name" value="NaCa_Exmemb"/>
</dbReference>
<proteinExistence type="inferred from homology"/>
<evidence type="ECO:0000256" key="12">
    <source>
        <dbReference type="ARBA" id="ARBA00022847"/>
    </source>
</evidence>
<feature type="transmembrane region" description="Helical" evidence="25">
    <location>
        <begin position="294"/>
        <end position="313"/>
    </location>
</feature>
<keyword evidence="9 25" id="KW-0812">Transmembrane</keyword>
<dbReference type="InterPro" id="IPR044880">
    <property type="entry name" value="NCX_ion-bd_dom_sf"/>
</dbReference>
<evidence type="ECO:0000256" key="2">
    <source>
        <dbReference type="ARBA" id="ARBA00004223"/>
    </source>
</evidence>
<dbReference type="NCBIfam" id="TIGR00367">
    <property type="entry name" value="calcium/sodium antiporter"/>
    <property type="match status" value="1"/>
</dbReference>
<keyword evidence="12" id="KW-0769">Symport</keyword>
<feature type="non-terminal residue" evidence="27">
    <location>
        <position position="615"/>
    </location>
</feature>
<dbReference type="GO" id="GO:0006816">
    <property type="term" value="P:calcium ion transport"/>
    <property type="evidence" value="ECO:0007669"/>
    <property type="project" value="UniProtKB-KW"/>
</dbReference>
<comment type="subcellular location">
    <subcellularLocation>
        <location evidence="1">Golgi apparatus</location>
        <location evidence="1">trans-Golgi network membrane</location>
        <topology evidence="1">Multi-pass membrane protein</topology>
    </subcellularLocation>
    <subcellularLocation>
        <location evidence="2">Melanosome</location>
    </subcellularLocation>
</comment>
<keyword evidence="28" id="KW-1185">Reference proteome</keyword>
<comment type="caution">
    <text evidence="27">The sequence shown here is derived from an EMBL/GenBank/DDBJ whole genome shotgun (WGS) entry which is preliminary data.</text>
</comment>
<evidence type="ECO:0000256" key="4">
    <source>
        <dbReference type="ARBA" id="ARBA00022448"/>
    </source>
</evidence>
<evidence type="ECO:0000313" key="28">
    <source>
        <dbReference type="Proteomes" id="UP001562425"/>
    </source>
</evidence>